<protein>
    <submittedName>
        <fullName evidence="2">Uncharacterized protein</fullName>
    </submittedName>
</protein>
<proteinExistence type="predicted"/>
<reference evidence="2 3" key="1">
    <citation type="submission" date="2019-07" db="EMBL/GenBank/DDBJ databases">
        <title>De Novo Assembly of kiwifruit Actinidia rufa.</title>
        <authorList>
            <person name="Sugita-Konishi S."/>
            <person name="Sato K."/>
            <person name="Mori E."/>
            <person name="Abe Y."/>
            <person name="Kisaki G."/>
            <person name="Hamano K."/>
            <person name="Suezawa K."/>
            <person name="Otani M."/>
            <person name="Fukuda T."/>
            <person name="Manabe T."/>
            <person name="Gomi K."/>
            <person name="Tabuchi M."/>
            <person name="Akimitsu K."/>
            <person name="Kataoka I."/>
        </authorList>
    </citation>
    <scope>NUCLEOTIDE SEQUENCE [LARGE SCALE GENOMIC DNA]</scope>
    <source>
        <strain evidence="3">cv. Fuchu</strain>
    </source>
</reference>
<evidence type="ECO:0000313" key="2">
    <source>
        <dbReference type="EMBL" id="GFZ05469.1"/>
    </source>
</evidence>
<dbReference type="EMBL" id="BJWL01000017">
    <property type="protein sequence ID" value="GFZ05469.1"/>
    <property type="molecule type" value="Genomic_DNA"/>
</dbReference>
<evidence type="ECO:0000256" key="1">
    <source>
        <dbReference type="SAM" id="MobiDB-lite"/>
    </source>
</evidence>
<dbReference type="OrthoDB" id="1559178at2759"/>
<organism evidence="2 3">
    <name type="scientific">Actinidia rufa</name>
    <dbReference type="NCBI Taxonomy" id="165716"/>
    <lineage>
        <taxon>Eukaryota</taxon>
        <taxon>Viridiplantae</taxon>
        <taxon>Streptophyta</taxon>
        <taxon>Embryophyta</taxon>
        <taxon>Tracheophyta</taxon>
        <taxon>Spermatophyta</taxon>
        <taxon>Magnoliopsida</taxon>
        <taxon>eudicotyledons</taxon>
        <taxon>Gunneridae</taxon>
        <taxon>Pentapetalae</taxon>
        <taxon>asterids</taxon>
        <taxon>Ericales</taxon>
        <taxon>Actinidiaceae</taxon>
        <taxon>Actinidia</taxon>
    </lineage>
</organism>
<feature type="region of interest" description="Disordered" evidence="1">
    <location>
        <begin position="122"/>
        <end position="155"/>
    </location>
</feature>
<accession>A0A7J0G3X2</accession>
<gene>
    <name evidence="2" type="ORF">Acr_17g0010410</name>
</gene>
<feature type="compositionally biased region" description="Pro residues" evidence="1">
    <location>
        <begin position="145"/>
        <end position="155"/>
    </location>
</feature>
<dbReference type="Proteomes" id="UP000585474">
    <property type="component" value="Unassembled WGS sequence"/>
</dbReference>
<evidence type="ECO:0000313" key="3">
    <source>
        <dbReference type="Proteomes" id="UP000585474"/>
    </source>
</evidence>
<sequence>MDKEAGTLKSYVRGMFLDFSISDICNFLLIEPLDPSMMGFPYPPSTVPSLNSLARLVLANEDETRARFMHAIASDLLMTLSRLMFNLILEASLENSFRAFLPFGLLVTEFLAQHLIVPEPDETRIPVDDEVPPPPVPDIPSTSTAPPPVAPTAAL</sequence>
<name>A0A7J0G3X2_9ERIC</name>
<comment type="caution">
    <text evidence="2">The sequence shown here is derived from an EMBL/GenBank/DDBJ whole genome shotgun (WGS) entry which is preliminary data.</text>
</comment>
<keyword evidence="3" id="KW-1185">Reference proteome</keyword>
<dbReference type="AlphaFoldDB" id="A0A7J0G3X2"/>